<reference evidence="2" key="1">
    <citation type="journal article" date="2020" name="Nature">
        <title>Giant virus diversity and host interactions through global metagenomics.</title>
        <authorList>
            <person name="Schulz F."/>
            <person name="Roux S."/>
            <person name="Paez-Espino D."/>
            <person name="Jungbluth S."/>
            <person name="Walsh D.A."/>
            <person name="Denef V.J."/>
            <person name="McMahon K.D."/>
            <person name="Konstantinidis K.T."/>
            <person name="Eloe-Fadrosh E.A."/>
            <person name="Kyrpides N.C."/>
            <person name="Woyke T."/>
        </authorList>
    </citation>
    <scope>NUCLEOTIDE SEQUENCE</scope>
    <source>
        <strain evidence="2">GVMAG-S-1101171-111</strain>
    </source>
</reference>
<evidence type="ECO:0000313" key="2">
    <source>
        <dbReference type="EMBL" id="QHS82583.1"/>
    </source>
</evidence>
<feature type="compositionally biased region" description="Basic and acidic residues" evidence="1">
    <location>
        <begin position="55"/>
        <end position="65"/>
    </location>
</feature>
<name>A0A6C0ASX2_9ZZZZ</name>
<organism evidence="2">
    <name type="scientific">viral metagenome</name>
    <dbReference type="NCBI Taxonomy" id="1070528"/>
    <lineage>
        <taxon>unclassified sequences</taxon>
        <taxon>metagenomes</taxon>
        <taxon>organismal metagenomes</taxon>
    </lineage>
</organism>
<dbReference type="EMBL" id="MN740803">
    <property type="protein sequence ID" value="QHS82583.1"/>
    <property type="molecule type" value="Genomic_DNA"/>
</dbReference>
<dbReference type="AlphaFoldDB" id="A0A6C0ASX2"/>
<protein>
    <submittedName>
        <fullName evidence="2">Uncharacterized protein</fullName>
    </submittedName>
</protein>
<feature type="compositionally biased region" description="Basic residues" evidence="1">
    <location>
        <begin position="25"/>
        <end position="37"/>
    </location>
</feature>
<feature type="compositionally biased region" description="Low complexity" evidence="1">
    <location>
        <begin position="10"/>
        <end position="24"/>
    </location>
</feature>
<accession>A0A6C0ASX2</accession>
<sequence length="92" mass="10466">MTLTFSDYKGGNAPAPGPSAPAQKGGRRRRTSKRSSKKWFVWKGGDEGQEGAMEEEMRPEGEVGGRRRRRNKKSCRKSRKSRKSKKFFGLFN</sequence>
<feature type="compositionally biased region" description="Basic residues" evidence="1">
    <location>
        <begin position="66"/>
        <end position="86"/>
    </location>
</feature>
<evidence type="ECO:0000256" key="1">
    <source>
        <dbReference type="SAM" id="MobiDB-lite"/>
    </source>
</evidence>
<proteinExistence type="predicted"/>
<feature type="region of interest" description="Disordered" evidence="1">
    <location>
        <begin position="1"/>
        <end position="92"/>
    </location>
</feature>